<dbReference type="SMART" id="SM01194">
    <property type="entry name" value="eRF1_1"/>
    <property type="match status" value="1"/>
</dbReference>
<dbReference type="FunFam" id="3.30.1330.30:FF:000008">
    <property type="entry name" value="Protein pelota homolog"/>
    <property type="match status" value="1"/>
</dbReference>
<comment type="function">
    <text evidence="6">Component of the Pelota-HBS1L complex, a complex that recognizes stalled ribosomes and triggers the No-Go Decay (NGD) pathway. In the Pelota-HBS1L complex, pelo recognizes ribosomes stalled at the 3' end of an mRNA and engages stalled ribosomes by destabilizing mRNA in the mRNA channel.</text>
</comment>
<dbReference type="AlphaFoldDB" id="A0A1A8VR17"/>
<dbReference type="EMBL" id="FLQW01000147">
    <property type="protein sequence ID" value="SBS82112.1"/>
    <property type="molecule type" value="Genomic_DNA"/>
</dbReference>
<dbReference type="Pfam" id="PF03465">
    <property type="entry name" value="eRF1_3"/>
    <property type="match status" value="1"/>
</dbReference>
<dbReference type="GO" id="GO:0071025">
    <property type="term" value="P:RNA surveillance"/>
    <property type="evidence" value="ECO:0007669"/>
    <property type="project" value="InterPro"/>
</dbReference>
<dbReference type="InterPro" id="IPR058547">
    <property type="entry name" value="Pelota_N"/>
</dbReference>
<evidence type="ECO:0000256" key="6">
    <source>
        <dbReference type="RuleBase" id="RU362019"/>
    </source>
</evidence>
<feature type="domain" description="eRF1/Pelota-like N-terminal" evidence="7">
    <location>
        <begin position="1"/>
        <end position="129"/>
    </location>
</feature>
<dbReference type="NCBIfam" id="TIGR00111">
    <property type="entry name" value="pelota"/>
    <property type="match status" value="1"/>
</dbReference>
<evidence type="ECO:0000313" key="8">
    <source>
        <dbReference type="EMBL" id="SBS82112.1"/>
    </source>
</evidence>
<dbReference type="Proteomes" id="UP000078597">
    <property type="component" value="Unassembled WGS sequence"/>
</dbReference>
<dbReference type="GO" id="GO:0005737">
    <property type="term" value="C:cytoplasm"/>
    <property type="evidence" value="ECO:0007669"/>
    <property type="project" value="UniProtKB-SubCell"/>
</dbReference>
<proteinExistence type="inferred from homology"/>
<protein>
    <recommendedName>
        <fullName evidence="6">Protein pelota homolog</fullName>
    </recommendedName>
</protein>
<keyword evidence="4 6" id="KW-0963">Cytoplasm</keyword>
<dbReference type="GO" id="GO:0070966">
    <property type="term" value="P:nuclear-transcribed mRNA catabolic process, no-go decay"/>
    <property type="evidence" value="ECO:0007669"/>
    <property type="project" value="InterPro"/>
</dbReference>
<reference evidence="9" key="1">
    <citation type="submission" date="2016-05" db="EMBL/GenBank/DDBJ databases">
        <authorList>
            <person name="Naeem Raeece"/>
        </authorList>
    </citation>
    <scope>NUCLEOTIDE SEQUENCE [LARGE SCALE GENOMIC DNA]</scope>
</reference>
<evidence type="ECO:0000313" key="9">
    <source>
        <dbReference type="Proteomes" id="UP000078597"/>
    </source>
</evidence>
<dbReference type="Gene3D" id="2.30.30.870">
    <property type="entry name" value="Pelota, domain A"/>
    <property type="match status" value="1"/>
</dbReference>
<dbReference type="PANTHER" id="PTHR10853:SF0">
    <property type="entry name" value="PROTEIN PELOTA HOMOLOG"/>
    <property type="match status" value="1"/>
</dbReference>
<dbReference type="GO" id="GO:0032790">
    <property type="term" value="P:ribosome disassembly"/>
    <property type="evidence" value="ECO:0007669"/>
    <property type="project" value="TreeGrafter"/>
</dbReference>
<comment type="subcellular location">
    <subcellularLocation>
        <location evidence="2 6">Cytoplasm</location>
    </subcellularLocation>
</comment>
<dbReference type="PANTHER" id="PTHR10853">
    <property type="entry name" value="PELOTA"/>
    <property type="match status" value="1"/>
</dbReference>
<dbReference type="Gene3D" id="3.30.420.60">
    <property type="entry name" value="eRF1 domain 2"/>
    <property type="match status" value="1"/>
</dbReference>
<dbReference type="Gene3D" id="3.30.1330.30">
    <property type="match status" value="1"/>
</dbReference>
<dbReference type="GO" id="GO:0046872">
    <property type="term" value="F:metal ion binding"/>
    <property type="evidence" value="ECO:0007669"/>
    <property type="project" value="UniProtKB-KW"/>
</dbReference>
<evidence type="ECO:0000256" key="1">
    <source>
        <dbReference type="ARBA" id="ARBA00001968"/>
    </source>
</evidence>
<evidence type="ECO:0000256" key="5">
    <source>
        <dbReference type="ARBA" id="ARBA00022723"/>
    </source>
</evidence>
<dbReference type="InterPro" id="IPR038069">
    <property type="entry name" value="Pelota/DOM34_N"/>
</dbReference>
<evidence type="ECO:0000256" key="3">
    <source>
        <dbReference type="ARBA" id="ARBA00009504"/>
    </source>
</evidence>
<dbReference type="Pfam" id="PF03464">
    <property type="entry name" value="eRF1_2"/>
    <property type="match status" value="1"/>
</dbReference>
<dbReference type="InterPro" id="IPR005141">
    <property type="entry name" value="eRF1_2"/>
</dbReference>
<dbReference type="SUPFAM" id="SSF159065">
    <property type="entry name" value="Dom34/Pelota N-terminal domain-like"/>
    <property type="match status" value="1"/>
</dbReference>
<evidence type="ECO:0000259" key="7">
    <source>
        <dbReference type="SMART" id="SM01194"/>
    </source>
</evidence>
<dbReference type="SUPFAM" id="SSF53137">
    <property type="entry name" value="Translational machinery components"/>
    <property type="match status" value="1"/>
</dbReference>
<comment type="similarity">
    <text evidence="3 6">Belongs to the eukaryotic release factor 1 family. Pelota subfamily.</text>
</comment>
<organism evidence="8 9">
    <name type="scientific">Plasmodium malariae</name>
    <dbReference type="NCBI Taxonomy" id="5858"/>
    <lineage>
        <taxon>Eukaryota</taxon>
        <taxon>Sar</taxon>
        <taxon>Alveolata</taxon>
        <taxon>Apicomplexa</taxon>
        <taxon>Aconoidasida</taxon>
        <taxon>Haemosporida</taxon>
        <taxon>Plasmodiidae</taxon>
        <taxon>Plasmodium</taxon>
        <taxon>Plasmodium (Plasmodium)</taxon>
    </lineage>
</organism>
<dbReference type="InterPro" id="IPR029064">
    <property type="entry name" value="Ribosomal_eL30-like_sf"/>
</dbReference>
<dbReference type="FunFam" id="2.30.30.870:FF:000001">
    <property type="entry name" value="Protein pelota homolog"/>
    <property type="match status" value="1"/>
</dbReference>
<dbReference type="InterPro" id="IPR042226">
    <property type="entry name" value="eFR1_2_sf"/>
</dbReference>
<dbReference type="InterPro" id="IPR005142">
    <property type="entry name" value="eRF1_3"/>
</dbReference>
<dbReference type="InterPro" id="IPR004405">
    <property type="entry name" value="TF_pelota"/>
</dbReference>
<dbReference type="Pfam" id="PF26356">
    <property type="entry name" value="Pelota_N"/>
    <property type="match status" value="1"/>
</dbReference>
<dbReference type="VEuPathDB" id="PlasmoDB:PmUG01_03028500"/>
<evidence type="ECO:0000256" key="4">
    <source>
        <dbReference type="ARBA" id="ARBA00022490"/>
    </source>
</evidence>
<comment type="cofactor">
    <cofactor evidence="1 6">
        <name>a divalent metal cation</name>
        <dbReference type="ChEBI" id="CHEBI:60240"/>
    </cofactor>
</comment>
<dbReference type="GO" id="GO:0070651">
    <property type="term" value="P:nonfunctional rRNA decay"/>
    <property type="evidence" value="ECO:0007669"/>
    <property type="project" value="TreeGrafter"/>
</dbReference>
<name>A0A1A8VR17_PLAMA</name>
<dbReference type="GO" id="GO:0070481">
    <property type="term" value="P:nuclear-transcribed mRNA catabolic process, non-stop decay"/>
    <property type="evidence" value="ECO:0007669"/>
    <property type="project" value="InterPro"/>
</dbReference>
<sequence length="419" mass="49203">MKLLYRKRDGNEMTISLLLEEDDDLWHLYNLVSMNDEIEAFTSRKVYKEIGNNSYVTEIKKMVLILCITKIDFDSVNNNLRVSGKNVKTNDFVKIGQYHTFDIGINEKIKIVKKNWDNIYKEKLEECTNIKKCAEIGILLIDCGHANMYLLTEYLYKNIFTVNKIIHKKKEKKHNNNSLYKKSLEKFFSDVLNNLYQNINFEKMKCIVFGGPGFYKNDFFDYIYEKSDVKNNKEILSIKHKIIIVKTSSIYKNSLNEILNDECMKKKILNMKVVSHVNILNKFYKIFEKNEEKVCYGYNELNYAASVNAIDSLLITDKTFRNCDVNRRKEYVKMIENVKKFGGSVYIFSDNHTSGEQLNALSGIAAILKFPIFFENSTEQHDNNNKHEGDEYEDELTLEQCPWGHVQKREDAHTCNDFM</sequence>
<keyword evidence="5 6" id="KW-0479">Metal-binding</keyword>
<dbReference type="InterPro" id="IPR005140">
    <property type="entry name" value="eRF1_Pelota-like_N"/>
</dbReference>
<dbReference type="SUPFAM" id="SSF55315">
    <property type="entry name" value="L30e-like"/>
    <property type="match status" value="1"/>
</dbReference>
<evidence type="ECO:0000256" key="2">
    <source>
        <dbReference type="ARBA" id="ARBA00004496"/>
    </source>
</evidence>
<gene>
    <name evidence="8" type="ORF">PMALA_002830</name>
</gene>
<accession>A0A1A8VR17</accession>